<dbReference type="AlphaFoldDB" id="R4Z318"/>
<evidence type="ECO:0000313" key="2">
    <source>
        <dbReference type="EMBL" id="CCM65065.1"/>
    </source>
</evidence>
<organism evidence="2 3">
    <name type="scientific">Candidatus Neomicrothrix parvicella RN1</name>
    <dbReference type="NCBI Taxonomy" id="1229780"/>
    <lineage>
        <taxon>Bacteria</taxon>
        <taxon>Bacillati</taxon>
        <taxon>Actinomycetota</taxon>
        <taxon>Acidimicrobiia</taxon>
        <taxon>Acidimicrobiales</taxon>
        <taxon>Microthrixaceae</taxon>
        <taxon>Candidatus Neomicrothrix</taxon>
    </lineage>
</organism>
<protein>
    <submittedName>
        <fullName evidence="2">Uncharacterized protein</fullName>
    </submittedName>
</protein>
<proteinExistence type="predicted"/>
<feature type="compositionally biased region" description="Basic and acidic residues" evidence="1">
    <location>
        <begin position="198"/>
        <end position="208"/>
    </location>
</feature>
<dbReference type="Proteomes" id="UP000018291">
    <property type="component" value="Unassembled WGS sequence"/>
</dbReference>
<comment type="caution">
    <text evidence="2">The sequence shown here is derived from an EMBL/GenBank/DDBJ whole genome shotgun (WGS) entry which is preliminary data.</text>
</comment>
<feature type="region of interest" description="Disordered" evidence="1">
    <location>
        <begin position="163"/>
        <end position="208"/>
    </location>
</feature>
<dbReference type="EMBL" id="CANL01000046">
    <property type="protein sequence ID" value="CCM65065.1"/>
    <property type="molecule type" value="Genomic_DNA"/>
</dbReference>
<feature type="region of interest" description="Disordered" evidence="1">
    <location>
        <begin position="1"/>
        <end position="21"/>
    </location>
</feature>
<gene>
    <name evidence="2" type="ORF">BN381_500023</name>
</gene>
<accession>R4Z318</accession>
<reference evidence="2 3" key="1">
    <citation type="journal article" date="2013" name="ISME J.">
        <title>Metabolic model for the filamentous 'Candidatus Microthrix parvicella' based on genomic and metagenomic analyses.</title>
        <authorList>
            <person name="Jon McIlroy S."/>
            <person name="Kristiansen R."/>
            <person name="Albertsen M."/>
            <person name="Michael Karst S."/>
            <person name="Rossetti S."/>
            <person name="Lund Nielsen J."/>
            <person name="Tandoi V."/>
            <person name="James Seviour R."/>
            <person name="Nielsen P.H."/>
        </authorList>
    </citation>
    <scope>NUCLEOTIDE SEQUENCE [LARGE SCALE GENOMIC DNA]</scope>
    <source>
        <strain evidence="2 3">RN1</strain>
    </source>
</reference>
<feature type="compositionally biased region" description="Basic and acidic residues" evidence="1">
    <location>
        <begin position="180"/>
        <end position="189"/>
    </location>
</feature>
<dbReference type="HOGENOM" id="CLU_1318977_0_0_11"/>
<name>R4Z318_9ACTN</name>
<feature type="compositionally biased region" description="Basic and acidic residues" evidence="1">
    <location>
        <begin position="1"/>
        <end position="16"/>
    </location>
</feature>
<sequence>MWRRMVESAAPDSRRTSRDRRPRSLLDVPIRFDPKGTLMRGTIQKKGKKWYAVVYDGVNPATGEYRRRWVQAGTRRGDAEKLLAELVKRAHRGETVVSEKLTLGKYLTERWLPVQEARLHAQAVPAVVGDVEAGDTQEDCGDAFHVRGDPTHVTDHCFTCERDGESEDGQDQTHAAGVGDEVKDADSDAARGQAGGYGREEQRDGARQ</sequence>
<evidence type="ECO:0000256" key="1">
    <source>
        <dbReference type="SAM" id="MobiDB-lite"/>
    </source>
</evidence>
<evidence type="ECO:0000313" key="3">
    <source>
        <dbReference type="Proteomes" id="UP000018291"/>
    </source>
</evidence>
<keyword evidence="3" id="KW-1185">Reference proteome</keyword>